<gene>
    <name evidence="5" type="ORF">WJ96_11785</name>
</gene>
<protein>
    <submittedName>
        <fullName evidence="5">Adhesin</fullName>
    </submittedName>
</protein>
<dbReference type="InterPro" id="IPR036937">
    <property type="entry name" value="Adhesion_dom_fimbrial_sf"/>
</dbReference>
<dbReference type="AlphaFoldDB" id="A0AAW3MN83"/>
<evidence type="ECO:0000313" key="6">
    <source>
        <dbReference type="Proteomes" id="UP000056453"/>
    </source>
</evidence>
<dbReference type="InterPro" id="IPR008966">
    <property type="entry name" value="Adhesion_dom_sf"/>
</dbReference>
<evidence type="ECO:0000256" key="2">
    <source>
        <dbReference type="ARBA" id="ARBA00006671"/>
    </source>
</evidence>
<dbReference type="InterPro" id="IPR050263">
    <property type="entry name" value="Bact_Fimbrial_Adh_Pro"/>
</dbReference>
<dbReference type="GO" id="GO:0043709">
    <property type="term" value="P:cell adhesion involved in single-species biofilm formation"/>
    <property type="evidence" value="ECO:0007669"/>
    <property type="project" value="TreeGrafter"/>
</dbReference>
<keyword evidence="3" id="KW-0281">Fimbrium</keyword>
<feature type="domain" description="Fimbrial-type adhesion" evidence="4">
    <location>
        <begin position="9"/>
        <end position="98"/>
    </location>
</feature>
<proteinExistence type="inferred from homology"/>
<comment type="caution">
    <text evidence="5">The sequence shown here is derived from an EMBL/GenBank/DDBJ whole genome shotgun (WGS) entry which is preliminary data.</text>
</comment>
<evidence type="ECO:0000256" key="3">
    <source>
        <dbReference type="ARBA" id="ARBA00023263"/>
    </source>
</evidence>
<dbReference type="Proteomes" id="UP000056453">
    <property type="component" value="Unassembled WGS sequence"/>
</dbReference>
<keyword evidence="6" id="KW-1185">Reference proteome</keyword>
<dbReference type="GO" id="GO:0009289">
    <property type="term" value="C:pilus"/>
    <property type="evidence" value="ECO:0007669"/>
    <property type="project" value="UniProtKB-SubCell"/>
</dbReference>
<evidence type="ECO:0000256" key="1">
    <source>
        <dbReference type="ARBA" id="ARBA00004561"/>
    </source>
</evidence>
<dbReference type="EMBL" id="LPBJ01000073">
    <property type="protein sequence ID" value="KVP94316.1"/>
    <property type="molecule type" value="Genomic_DNA"/>
</dbReference>
<evidence type="ECO:0000313" key="5">
    <source>
        <dbReference type="EMBL" id="KVP94316.1"/>
    </source>
</evidence>
<dbReference type="InterPro" id="IPR000259">
    <property type="entry name" value="Adhesion_dom_fimbrial"/>
</dbReference>
<organism evidence="5 6">
    <name type="scientific">Burkholderia ubonensis</name>
    <dbReference type="NCBI Taxonomy" id="101571"/>
    <lineage>
        <taxon>Bacteria</taxon>
        <taxon>Pseudomonadati</taxon>
        <taxon>Pseudomonadota</taxon>
        <taxon>Betaproteobacteria</taxon>
        <taxon>Burkholderiales</taxon>
        <taxon>Burkholderiaceae</taxon>
        <taxon>Burkholderia</taxon>
        <taxon>Burkholderia cepacia complex</taxon>
    </lineage>
</organism>
<dbReference type="PANTHER" id="PTHR33420">
    <property type="entry name" value="FIMBRIAL SUBUNIT ELFA-RELATED"/>
    <property type="match status" value="1"/>
</dbReference>
<dbReference type="Gene3D" id="2.60.40.1090">
    <property type="entry name" value="Fimbrial-type adhesion domain"/>
    <property type="match status" value="1"/>
</dbReference>
<name>A0AAW3MN83_9BURK</name>
<comment type="similarity">
    <text evidence="2">Belongs to the fimbrial protein family.</text>
</comment>
<accession>A0AAW3MN83</accession>
<sequence length="98" mass="10243">MYTTLTDASHPANVSNVLSLGADSTASGVGIQVLRGDNNALISYGPDSSQAGNLNQWFVGQFGNVDVTIPLKARYVQTASDVKAGTANGRATFTMSYQ</sequence>
<dbReference type="SUPFAM" id="SSF49401">
    <property type="entry name" value="Bacterial adhesins"/>
    <property type="match status" value="1"/>
</dbReference>
<evidence type="ECO:0000259" key="4">
    <source>
        <dbReference type="Pfam" id="PF00419"/>
    </source>
</evidence>
<comment type="subcellular location">
    <subcellularLocation>
        <location evidence="1">Fimbrium</location>
    </subcellularLocation>
</comment>
<dbReference type="Pfam" id="PF00419">
    <property type="entry name" value="Fimbrial"/>
    <property type="match status" value="1"/>
</dbReference>
<dbReference type="PANTHER" id="PTHR33420:SF14">
    <property type="entry name" value="TYPE 1 FIMBRIN D-MANNOSE SPECIFIC ADHESIN"/>
    <property type="match status" value="1"/>
</dbReference>
<reference evidence="5 6" key="1">
    <citation type="submission" date="2015-11" db="EMBL/GenBank/DDBJ databases">
        <title>Expanding the genomic diversity of Burkholderia species for the development of highly accurate diagnostics.</title>
        <authorList>
            <person name="Sahl J."/>
            <person name="Keim P."/>
            <person name="Wagner D."/>
        </authorList>
    </citation>
    <scope>NUCLEOTIDE SEQUENCE [LARGE SCALE GENOMIC DNA]</scope>
    <source>
        <strain evidence="5 6">MSMB1808WGS</strain>
    </source>
</reference>